<evidence type="ECO:0000313" key="2">
    <source>
        <dbReference type="EMBL" id="EXI79989.1"/>
    </source>
</evidence>
<gene>
    <name evidence="2" type="ORF">AW10_02134</name>
</gene>
<comment type="caution">
    <text evidence="2">The sequence shown here is derived from an EMBL/GenBank/DDBJ whole genome shotgun (WGS) entry which is preliminary data.</text>
</comment>
<name>A0A011QMD1_9PROT</name>
<sequence length="989" mass="103291">MSGKDAVDQQRAAAHHLPTQRRERPHAGVGEAVTLKHRQIAQRIAPGGDGFDDHFQAIERYAGKAHRTARRAIGGEQDRSGRERSARAAQDRGLARRQLRCRTDLVVAGQRVVAAQREAVFTIVAAAIAAQLVEIDHHRVVRQAPEAAWLEHDTAGGEVHAVAVDKATHVAGNAAEQVECIGERPAKDADLAGAFGGDHRDVAGAAAARLNQRAIDHRPGDRRALVEVVVDHQLIDRQRQLRESTSDRLAIDVHLDRVITNVAIDGRRPGTDLVDIDVVIAVTGMHADRRCGQRIIDAQAIVASAQLQCELLDSREIDVAGGETEQRAGVGTTDETTFAIQRSRGKIDQQGILLQRRAFAGNGQARLRAMHCDAIGTVAHLQAGGVRDAVDDQLVDATTRGHAQGSNAIDHLQLVGAIAQCQAHRIEAAKTDRAGHAGFADQAKLGIARVARQAHVHGGTAGDGKHAAVATAAHGQRTADGIQAAGRSQVADTDDVDAAAEVDAGHRRGAEDLQLVDTVAQLQREGLEFGVGNTGIRVDRGLVGVAHAQARQAQCTQLADVASGRRTTADLIADLQRVVPALALHVEQTGERIQAVLHRAGGVAGDEDVGTLAHQHLRRAPGLCAKHAQPIGTATQRQLQLVDFAEADGRAHAQAAERIGSEHAVVGVAAATVVEIEPVETGTAAHVETRSHAVEQAERVGARSGHAADPDQVVVVAGIDRGIRKHLRQNHGIGGDAGPQLDCAAADATAQIQDHTERGGVGLAVVAIDTHNAAGADAGSARNDDVVTGPEADVTLQGAQHAAIAEHDVLGAAVVRVARRQTDAAGLRDNLPDTQRAADVLDDDVTPRLRMQAGRAGVDLQRVREAADAAAVGDQQHIGADDIGERTGVAVKDSAGCAQVHRTADGMRLLDEQVAGDLVDVQAGGAALGKQPLGVDAQRRGGAADRAGGGAQFGAVGLNPERAVGGDDAALRTGDARAAVGTEDAPADR</sequence>
<accession>A0A011QMD1</accession>
<dbReference type="AlphaFoldDB" id="A0A011QMD1"/>
<proteinExistence type="predicted"/>
<evidence type="ECO:0000256" key="1">
    <source>
        <dbReference type="SAM" id="MobiDB-lite"/>
    </source>
</evidence>
<dbReference type="PATRIC" id="fig|1454003.3.peg.2174"/>
<evidence type="ECO:0000313" key="3">
    <source>
        <dbReference type="Proteomes" id="UP000021816"/>
    </source>
</evidence>
<dbReference type="EMBL" id="JEMX01000044">
    <property type="protein sequence ID" value="EXI79989.1"/>
    <property type="molecule type" value="Genomic_DNA"/>
</dbReference>
<dbReference type="Proteomes" id="UP000021816">
    <property type="component" value="Unassembled WGS sequence"/>
</dbReference>
<organism evidence="2 3">
    <name type="scientific">Candidatus Accumulibacter appositus</name>
    <dbReference type="NCBI Taxonomy" id="1454003"/>
    <lineage>
        <taxon>Bacteria</taxon>
        <taxon>Pseudomonadati</taxon>
        <taxon>Pseudomonadota</taxon>
        <taxon>Betaproteobacteria</taxon>
        <taxon>Candidatus Accumulibacter</taxon>
    </lineage>
</organism>
<feature type="region of interest" description="Disordered" evidence="1">
    <location>
        <begin position="1"/>
        <end position="27"/>
    </location>
</feature>
<feature type="compositionally biased region" description="Basic and acidic residues" evidence="1">
    <location>
        <begin position="76"/>
        <end position="93"/>
    </location>
</feature>
<protein>
    <submittedName>
        <fullName evidence="2">Uncharacterized protein</fullName>
    </submittedName>
</protein>
<reference evidence="2 3" key="1">
    <citation type="submission" date="2014-02" db="EMBL/GenBank/DDBJ databases">
        <title>Expanding our view of genomic diversity in Candidatus Accumulibacter clades.</title>
        <authorList>
            <person name="Skennerton C.T."/>
            <person name="Barr J.J."/>
            <person name="Slater F.R."/>
            <person name="Bond P.L."/>
            <person name="Tyson G.W."/>
        </authorList>
    </citation>
    <scope>NUCLEOTIDE SEQUENCE [LARGE SCALE GENOMIC DNA]</scope>
    <source>
        <strain evidence="3">BA-92</strain>
    </source>
</reference>
<feature type="region of interest" description="Disordered" evidence="1">
    <location>
        <begin position="66"/>
        <end position="93"/>
    </location>
</feature>